<dbReference type="PRINTS" id="PR00724">
    <property type="entry name" value="CRBOXYPTASEC"/>
</dbReference>
<dbReference type="Pfam" id="PF00450">
    <property type="entry name" value="Peptidase_S10"/>
    <property type="match status" value="1"/>
</dbReference>
<keyword evidence="6" id="KW-0472">Membrane</keyword>
<keyword evidence="2" id="KW-0121">Carboxypeptidase</keyword>
<dbReference type="Proteomes" id="UP001454036">
    <property type="component" value="Unassembled WGS sequence"/>
</dbReference>
<keyword evidence="5" id="KW-0325">Glycoprotein</keyword>
<dbReference type="GO" id="GO:0019748">
    <property type="term" value="P:secondary metabolic process"/>
    <property type="evidence" value="ECO:0007669"/>
    <property type="project" value="TreeGrafter"/>
</dbReference>
<dbReference type="InterPro" id="IPR029058">
    <property type="entry name" value="AB_hydrolase_fold"/>
</dbReference>
<proteinExistence type="inferred from homology"/>
<keyword evidence="8" id="KW-1185">Reference proteome</keyword>
<comment type="caution">
    <text evidence="7">The sequence shown here is derived from an EMBL/GenBank/DDBJ whole genome shotgun (WGS) entry which is preliminary data.</text>
</comment>
<evidence type="ECO:0000313" key="7">
    <source>
        <dbReference type="EMBL" id="GAA0140633.1"/>
    </source>
</evidence>
<dbReference type="FunFam" id="3.40.50.12670:FF:000002">
    <property type="entry name" value="Carboxypeptidase"/>
    <property type="match status" value="1"/>
</dbReference>
<name>A0AAV3NNU7_LITER</name>
<keyword evidence="6" id="KW-1133">Transmembrane helix</keyword>
<keyword evidence="3 7" id="KW-0645">Protease</keyword>
<dbReference type="PROSITE" id="PS00560">
    <property type="entry name" value="CARBOXYPEPT_SER_HIS"/>
    <property type="match status" value="1"/>
</dbReference>
<dbReference type="InterPro" id="IPR033124">
    <property type="entry name" value="Ser_caboxypep_his_AS"/>
</dbReference>
<gene>
    <name evidence="7" type="ORF">LIER_01942</name>
</gene>
<evidence type="ECO:0000256" key="1">
    <source>
        <dbReference type="ARBA" id="ARBA00009431"/>
    </source>
</evidence>
<dbReference type="PANTHER" id="PTHR11802">
    <property type="entry name" value="SERINE PROTEASE FAMILY S10 SERINE CARBOXYPEPTIDASE"/>
    <property type="match status" value="1"/>
</dbReference>
<dbReference type="FunFam" id="3.40.50.1820:FF:000072">
    <property type="entry name" value="Serine carboxypeptidase-like 19"/>
    <property type="match status" value="1"/>
</dbReference>
<evidence type="ECO:0000256" key="2">
    <source>
        <dbReference type="ARBA" id="ARBA00022645"/>
    </source>
</evidence>
<keyword evidence="6" id="KW-0812">Transmembrane</keyword>
<dbReference type="SUPFAM" id="SSF53474">
    <property type="entry name" value="alpha/beta-Hydrolases"/>
    <property type="match status" value="1"/>
</dbReference>
<organism evidence="7 8">
    <name type="scientific">Lithospermum erythrorhizon</name>
    <name type="common">Purple gromwell</name>
    <name type="synonym">Lithospermum officinale var. erythrorhizon</name>
    <dbReference type="NCBI Taxonomy" id="34254"/>
    <lineage>
        <taxon>Eukaryota</taxon>
        <taxon>Viridiplantae</taxon>
        <taxon>Streptophyta</taxon>
        <taxon>Embryophyta</taxon>
        <taxon>Tracheophyta</taxon>
        <taxon>Spermatophyta</taxon>
        <taxon>Magnoliopsida</taxon>
        <taxon>eudicotyledons</taxon>
        <taxon>Gunneridae</taxon>
        <taxon>Pentapetalae</taxon>
        <taxon>asterids</taxon>
        <taxon>lamiids</taxon>
        <taxon>Boraginales</taxon>
        <taxon>Boraginaceae</taxon>
        <taxon>Boraginoideae</taxon>
        <taxon>Lithospermeae</taxon>
        <taxon>Lithospermum</taxon>
    </lineage>
</organism>
<sequence length="486" mass="55433">MLIYYRTSLMAWFMIYYYILTFALFSHLTFSQSIVDTLPGFPGELPFKLETGYVGVGESENVQLFYYFIDSENNPKEDPLILWLTGGPGCSCLSVLLYQMGPFAINYTGSTGEVPTLRVNPYAWTKVANIIFVDQPAGTGYSYGKNQDSYMTSDSLSASSSHEFLKKWLLLHPRFLANSLYIAGDSYTGIIIPPLVQEIYNGNEVGAEPLLNIKGYILGNPLTDHFINFNSRLTFAHRMALLSDNLYESTKTNCKGNFLFAEPGNLLCHNDLQRIAKCLEKIQMSNILEPWCGSKFKGKNLLPSDQSSAESYPTDILQQLHPVPKSWCRDDHKVYSYTWANANTVKEALRVREGTILEWIRCNMTMFYVRGKERTDSYIYDIKSTIDTHKNLTHRRARALIYSGDHDMVFPHVGTEEWIKLLGLPVEKEWGPWFVDGQIAGFTERYSHNNYELTYATVKGAGHNAPEYKPKESLAMLIRWLKGVRL</sequence>
<accession>A0AAV3NNU7</accession>
<dbReference type="AlphaFoldDB" id="A0AAV3NNU7"/>
<protein>
    <submittedName>
        <fullName evidence="7">Serine protease</fullName>
    </submittedName>
</protein>
<dbReference type="EMBL" id="BAABME010000200">
    <property type="protein sequence ID" value="GAA0140633.1"/>
    <property type="molecule type" value="Genomic_DNA"/>
</dbReference>
<evidence type="ECO:0000256" key="6">
    <source>
        <dbReference type="SAM" id="Phobius"/>
    </source>
</evidence>
<evidence type="ECO:0000256" key="3">
    <source>
        <dbReference type="ARBA" id="ARBA00022670"/>
    </source>
</evidence>
<dbReference type="GO" id="GO:0004185">
    <property type="term" value="F:serine-type carboxypeptidase activity"/>
    <property type="evidence" value="ECO:0007669"/>
    <property type="project" value="InterPro"/>
</dbReference>
<dbReference type="GO" id="GO:0016747">
    <property type="term" value="F:acyltransferase activity, transferring groups other than amino-acyl groups"/>
    <property type="evidence" value="ECO:0007669"/>
    <property type="project" value="TreeGrafter"/>
</dbReference>
<evidence type="ECO:0000256" key="5">
    <source>
        <dbReference type="ARBA" id="ARBA00023180"/>
    </source>
</evidence>
<dbReference type="PANTHER" id="PTHR11802:SF224">
    <property type="entry name" value="SERINE CARBOXYPEPTIDASE-LIKE 7 ISOFORM X1"/>
    <property type="match status" value="1"/>
</dbReference>
<evidence type="ECO:0000313" key="8">
    <source>
        <dbReference type="Proteomes" id="UP001454036"/>
    </source>
</evidence>
<keyword evidence="4" id="KW-0378">Hydrolase</keyword>
<comment type="similarity">
    <text evidence="1">Belongs to the peptidase S10 family.</text>
</comment>
<evidence type="ECO:0000256" key="4">
    <source>
        <dbReference type="ARBA" id="ARBA00022801"/>
    </source>
</evidence>
<dbReference type="InterPro" id="IPR001563">
    <property type="entry name" value="Peptidase_S10"/>
</dbReference>
<dbReference type="GO" id="GO:0006508">
    <property type="term" value="P:proteolysis"/>
    <property type="evidence" value="ECO:0007669"/>
    <property type="project" value="UniProtKB-KW"/>
</dbReference>
<feature type="transmembrane region" description="Helical" evidence="6">
    <location>
        <begin position="9"/>
        <end position="30"/>
    </location>
</feature>
<dbReference type="Gene3D" id="3.40.50.12670">
    <property type="match status" value="1"/>
</dbReference>
<dbReference type="Gene3D" id="3.40.50.1820">
    <property type="entry name" value="alpha/beta hydrolase"/>
    <property type="match status" value="1"/>
</dbReference>
<reference evidence="7 8" key="1">
    <citation type="submission" date="2024-01" db="EMBL/GenBank/DDBJ databases">
        <title>The complete chloroplast genome sequence of Lithospermum erythrorhizon: insights into the phylogenetic relationship among Boraginaceae species and the maternal lineages of purple gromwells.</title>
        <authorList>
            <person name="Okada T."/>
            <person name="Watanabe K."/>
        </authorList>
    </citation>
    <scope>NUCLEOTIDE SEQUENCE [LARGE SCALE GENOMIC DNA]</scope>
</reference>